<comment type="caution">
    <text evidence="3">The sequence shown here is derived from an EMBL/GenBank/DDBJ whole genome shotgun (WGS) entry which is preliminary data.</text>
</comment>
<dbReference type="Proteomes" id="UP000298663">
    <property type="component" value="Unassembled WGS sequence"/>
</dbReference>
<proteinExistence type="predicted"/>
<keyword evidence="1" id="KW-1133">Transmembrane helix</keyword>
<organism evidence="3 4">
    <name type="scientific">Steinernema carpocapsae</name>
    <name type="common">Entomopathogenic nematode</name>
    <dbReference type="NCBI Taxonomy" id="34508"/>
    <lineage>
        <taxon>Eukaryota</taxon>
        <taxon>Metazoa</taxon>
        <taxon>Ecdysozoa</taxon>
        <taxon>Nematoda</taxon>
        <taxon>Chromadorea</taxon>
        <taxon>Rhabditida</taxon>
        <taxon>Tylenchina</taxon>
        <taxon>Panagrolaimomorpha</taxon>
        <taxon>Strongyloidoidea</taxon>
        <taxon>Steinernematidae</taxon>
        <taxon>Steinernema</taxon>
    </lineage>
</organism>
<name>A0A4U5LVQ1_STECR</name>
<dbReference type="AlphaFoldDB" id="A0A4U5LVQ1"/>
<evidence type="ECO:0000313" key="4">
    <source>
        <dbReference type="Proteomes" id="UP000298663"/>
    </source>
</evidence>
<keyword evidence="4" id="KW-1185">Reference proteome</keyword>
<evidence type="ECO:0000313" key="3">
    <source>
        <dbReference type="EMBL" id="TKR60223.1"/>
    </source>
</evidence>
<evidence type="ECO:0000256" key="1">
    <source>
        <dbReference type="SAM" id="Phobius"/>
    </source>
</evidence>
<dbReference type="EMBL" id="AZBU02000011">
    <property type="protein sequence ID" value="TKR60223.1"/>
    <property type="molecule type" value="Genomic_DNA"/>
</dbReference>
<gene>
    <name evidence="3" type="ORF">L596_027505</name>
</gene>
<reference evidence="3 4" key="1">
    <citation type="journal article" date="2015" name="Genome Biol.">
        <title>Comparative genomics of Steinernema reveals deeply conserved gene regulatory networks.</title>
        <authorList>
            <person name="Dillman A.R."/>
            <person name="Macchietto M."/>
            <person name="Porter C.F."/>
            <person name="Rogers A."/>
            <person name="Williams B."/>
            <person name="Antoshechkin I."/>
            <person name="Lee M.M."/>
            <person name="Goodwin Z."/>
            <person name="Lu X."/>
            <person name="Lewis E.E."/>
            <person name="Goodrich-Blair H."/>
            <person name="Stock S.P."/>
            <person name="Adams B.J."/>
            <person name="Sternberg P.W."/>
            <person name="Mortazavi A."/>
        </authorList>
    </citation>
    <scope>NUCLEOTIDE SEQUENCE [LARGE SCALE GENOMIC DNA]</scope>
    <source>
        <strain evidence="3 4">ALL</strain>
    </source>
</reference>
<protein>
    <recommendedName>
        <fullName evidence="5">G-protein coupled receptors family 1 profile domain-containing protein</fullName>
    </recommendedName>
</protein>
<evidence type="ECO:0000256" key="2">
    <source>
        <dbReference type="SAM" id="SignalP"/>
    </source>
</evidence>
<feature type="signal peptide" evidence="2">
    <location>
        <begin position="1"/>
        <end position="24"/>
    </location>
</feature>
<feature type="transmembrane region" description="Helical" evidence="1">
    <location>
        <begin position="77"/>
        <end position="94"/>
    </location>
</feature>
<reference evidence="3 4" key="2">
    <citation type="journal article" date="2019" name="G3 (Bethesda)">
        <title>Hybrid Assembly of the Genome of the Entomopathogenic Nematode Steinernema carpocapsae Identifies the X-Chromosome.</title>
        <authorList>
            <person name="Serra L."/>
            <person name="Macchietto M."/>
            <person name="Macias-Munoz A."/>
            <person name="McGill C.J."/>
            <person name="Rodriguez I.M."/>
            <person name="Rodriguez B."/>
            <person name="Murad R."/>
            <person name="Mortazavi A."/>
        </authorList>
    </citation>
    <scope>NUCLEOTIDE SEQUENCE [LARGE SCALE GENOMIC DNA]</scope>
    <source>
        <strain evidence="3 4">ALL</strain>
    </source>
</reference>
<keyword evidence="1" id="KW-0472">Membrane</keyword>
<keyword evidence="1" id="KW-0812">Transmembrane</keyword>
<sequence length="100" mass="11596">MKYKRLFADLTAFIVLRLILDTVLVPPQNGVQQFTWVACGNTWRHSHTSQGRIMSIIASLESVKRAPECHRHLRSNARVLLFVSFLGISVWRVWSKKQTF</sequence>
<accession>A0A4U5LVQ1</accession>
<keyword evidence="2" id="KW-0732">Signal</keyword>
<evidence type="ECO:0008006" key="5">
    <source>
        <dbReference type="Google" id="ProtNLM"/>
    </source>
</evidence>
<feature type="chain" id="PRO_5020376251" description="G-protein coupled receptors family 1 profile domain-containing protein" evidence="2">
    <location>
        <begin position="25"/>
        <end position="100"/>
    </location>
</feature>